<proteinExistence type="predicted"/>
<evidence type="ECO:0000313" key="2">
    <source>
        <dbReference type="EMBL" id="GAT52460.1"/>
    </source>
</evidence>
<keyword evidence="1" id="KW-0175">Coiled coil</keyword>
<gene>
    <name evidence="2" type="ORF">MCHLO_09509</name>
</gene>
<evidence type="ECO:0008006" key="4">
    <source>
        <dbReference type="Google" id="ProtNLM"/>
    </source>
</evidence>
<organism evidence="2 3">
    <name type="scientific">Mycena chlorophos</name>
    <name type="common">Agaric fungus</name>
    <name type="synonym">Agaricus chlorophos</name>
    <dbReference type="NCBI Taxonomy" id="658473"/>
    <lineage>
        <taxon>Eukaryota</taxon>
        <taxon>Fungi</taxon>
        <taxon>Dikarya</taxon>
        <taxon>Basidiomycota</taxon>
        <taxon>Agaricomycotina</taxon>
        <taxon>Agaricomycetes</taxon>
        <taxon>Agaricomycetidae</taxon>
        <taxon>Agaricales</taxon>
        <taxon>Marasmiineae</taxon>
        <taxon>Mycenaceae</taxon>
        <taxon>Mycena</taxon>
    </lineage>
</organism>
<protein>
    <recommendedName>
        <fullName evidence="4">F-box domain-containing protein</fullName>
    </recommendedName>
</protein>
<evidence type="ECO:0000313" key="3">
    <source>
        <dbReference type="Proteomes" id="UP000815677"/>
    </source>
</evidence>
<keyword evidence="3" id="KW-1185">Reference proteome</keyword>
<dbReference type="Proteomes" id="UP000815677">
    <property type="component" value="Unassembled WGS sequence"/>
</dbReference>
<name>A0ABQ0LMY0_MYCCL</name>
<dbReference type="EMBL" id="DF847781">
    <property type="protein sequence ID" value="GAT52460.1"/>
    <property type="molecule type" value="Genomic_DNA"/>
</dbReference>
<feature type="coiled-coil region" evidence="1">
    <location>
        <begin position="35"/>
        <end position="62"/>
    </location>
</feature>
<evidence type="ECO:0000256" key="1">
    <source>
        <dbReference type="SAM" id="Coils"/>
    </source>
</evidence>
<reference evidence="2" key="1">
    <citation type="submission" date="2014-09" db="EMBL/GenBank/DDBJ databases">
        <title>Genome sequence of the luminous mushroom Mycena chlorophos for searching fungal bioluminescence genes.</title>
        <authorList>
            <person name="Tanaka Y."/>
            <person name="Kasuga D."/>
            <person name="Oba Y."/>
            <person name="Hase S."/>
            <person name="Sato K."/>
            <person name="Oba Y."/>
            <person name="Sakakibara Y."/>
        </authorList>
    </citation>
    <scope>NUCLEOTIDE SEQUENCE</scope>
</reference>
<sequence>MLALGTERLLNSNAPPLDTEIPSLRALETTVQQRISDVEAELRALLARLDQMTADLESLIMQQSRIRGALLPLRRLPPELLSEVFRWTLPPFSSRRSTKSTSTRSSPWCLMHVSGLWRSIAASTPSLWARLETVYNKRKPYALPLLRAHAERAQKLYIDFGGSDSFEELPQVEALLALAEHSAKWVSLDIDLIPALLPHVNKLHGQLPRLQHAWVSWDRDEDPVHHSELVFLDNAPSLAEMGISNTTHFSQILLPSNLTRYNVVGPWEIHLELLQRNPSLIEVRMVTPNDEADAWEGRLSSKRDIHLPALRRLCISHGLFLARFDTPSLEEITYEVYPDGTGEYRTLAPLASLVAFSSCSLQHIGLVGQPESSDVRNALREFPSITGLYIMLADEDGTLPFDDIISNLVCADADGAECVGPKLAVLSFGWENEVAIYLDENPEAYTALAHMAATRCKRRQGCLRKVELLRTEGVWMPPDSAQAAFTDLAKEGVEVLLLTDEAGERVMDSYEHVAVPVPA</sequence>
<accession>A0ABQ0LMY0</accession>